<feature type="domain" description="DUF3074" evidence="2">
    <location>
        <begin position="122"/>
        <end position="306"/>
    </location>
</feature>
<protein>
    <recommendedName>
        <fullName evidence="2">DUF3074 domain-containing protein</fullName>
    </recommendedName>
</protein>
<accession>A0A9N9KZA6</accession>
<feature type="region of interest" description="Disordered" evidence="1">
    <location>
        <begin position="311"/>
        <end position="350"/>
    </location>
</feature>
<dbReference type="PANTHER" id="PTHR40370">
    <property type="entry name" value="EXPRESSED PROTEIN"/>
    <property type="match status" value="1"/>
</dbReference>
<evidence type="ECO:0000256" key="1">
    <source>
        <dbReference type="SAM" id="MobiDB-lite"/>
    </source>
</evidence>
<sequence>MTYKLGPWVRLEGISFKQLPPGAKGITNSTSPAQGSEDRTGSVQAPSVESLIQSVLSESIGFIDGVAPKSGSATTWKMKGTPKTFSSSAAPVQLYEWTVPGKQLDQVEGMSQFSADRSSEFWCCRRSVHRNASENGTASWEEFRHNFKDNHAESEKAFTPTVIEARQAMKWDTTGMTVEASGEKWENILVAVEEMKHRIEPKPLNNRTFPVIQITADLVGAQEFIVVSIPLNDFEKSPYSEFAKDKSLVIAAYTSIERIRILPANSDIEWIMATASNAKGVLPQWMQNLAVPGAIAKDVDFFMSWIPSQRRTVGESNGSGQNTPNPKKGDKPVVQRADSKNKALPETPVQ</sequence>
<dbReference type="EMBL" id="CAJVRL010000061">
    <property type="protein sequence ID" value="CAG8955318.1"/>
    <property type="molecule type" value="Genomic_DNA"/>
</dbReference>
<dbReference type="Pfam" id="PF11274">
    <property type="entry name" value="DUF3074"/>
    <property type="match status" value="1"/>
</dbReference>
<dbReference type="OrthoDB" id="6423603at2759"/>
<organism evidence="3 4">
    <name type="scientific">Hymenoscyphus fraxineus</name>
    <dbReference type="NCBI Taxonomy" id="746836"/>
    <lineage>
        <taxon>Eukaryota</taxon>
        <taxon>Fungi</taxon>
        <taxon>Dikarya</taxon>
        <taxon>Ascomycota</taxon>
        <taxon>Pezizomycotina</taxon>
        <taxon>Leotiomycetes</taxon>
        <taxon>Helotiales</taxon>
        <taxon>Helotiaceae</taxon>
        <taxon>Hymenoscyphus</taxon>
    </lineage>
</organism>
<evidence type="ECO:0000313" key="4">
    <source>
        <dbReference type="Proteomes" id="UP000696280"/>
    </source>
</evidence>
<dbReference type="Proteomes" id="UP000696280">
    <property type="component" value="Unassembled WGS sequence"/>
</dbReference>
<dbReference type="PANTHER" id="PTHR40370:SF1">
    <property type="entry name" value="DUF3074 DOMAIN-CONTAINING PROTEIN"/>
    <property type="match status" value="1"/>
</dbReference>
<feature type="compositionally biased region" description="Polar residues" evidence="1">
    <location>
        <begin position="311"/>
        <end position="325"/>
    </location>
</feature>
<dbReference type="AlphaFoldDB" id="A0A9N9KZA6"/>
<comment type="caution">
    <text evidence="3">The sequence shown here is derived from an EMBL/GenBank/DDBJ whole genome shotgun (WGS) entry which is preliminary data.</text>
</comment>
<dbReference type="InterPro" id="IPR024500">
    <property type="entry name" value="DUF3074"/>
</dbReference>
<evidence type="ECO:0000313" key="3">
    <source>
        <dbReference type="EMBL" id="CAG8955318.1"/>
    </source>
</evidence>
<reference evidence="3" key="1">
    <citation type="submission" date="2021-07" db="EMBL/GenBank/DDBJ databases">
        <authorList>
            <person name="Durling M."/>
        </authorList>
    </citation>
    <scope>NUCLEOTIDE SEQUENCE</scope>
</reference>
<keyword evidence="4" id="KW-1185">Reference proteome</keyword>
<gene>
    <name evidence="3" type="ORF">HYFRA_00011301</name>
</gene>
<feature type="region of interest" description="Disordered" evidence="1">
    <location>
        <begin position="20"/>
        <end position="45"/>
    </location>
</feature>
<evidence type="ECO:0000259" key="2">
    <source>
        <dbReference type="Pfam" id="PF11274"/>
    </source>
</evidence>
<proteinExistence type="predicted"/>
<feature type="compositionally biased region" description="Basic and acidic residues" evidence="1">
    <location>
        <begin position="327"/>
        <end position="343"/>
    </location>
</feature>
<name>A0A9N9KZA6_9HELO</name>